<dbReference type="PANTHER" id="PTHR42951">
    <property type="entry name" value="METALLO-BETA-LACTAMASE DOMAIN-CONTAINING"/>
    <property type="match status" value="1"/>
</dbReference>
<evidence type="ECO:0000313" key="2">
    <source>
        <dbReference type="EMBL" id="HIY72541.1"/>
    </source>
</evidence>
<feature type="domain" description="Metallo-beta-lactamase" evidence="1">
    <location>
        <begin position="16"/>
        <end position="205"/>
    </location>
</feature>
<comment type="caution">
    <text evidence="2">The sequence shown here is derived from an EMBL/GenBank/DDBJ whole genome shotgun (WGS) entry which is preliminary data.</text>
</comment>
<protein>
    <submittedName>
        <fullName evidence="2">MBL fold metallo-hydrolase</fullName>
    </submittedName>
</protein>
<sequence length="295" mass="32289">MELRQIKGDTWCLEGAELIPLVRLPGDKCVLLDSGHAFEGEALTAALEGAGLTPLGVFCSHAHVDHAGNNHYLRRRYGAKLCLPAGEAALSANLTMYKAVYNAFTPRNLERRNGHLLGPVDEVVGPQDGMMEFCSVPLQVVHTPGHTPDHICTVTPDGVLYTADALMAGHVLENAKLPYHGLHEEARQSMEKLRHTACSVCVVAHQGVVKDLPGLVDANLAALDRLSEDLLSLAVEPVCMDQLCLAYYHKKHLLTTHIEKAALYARNIDAMAEYLVDIGRMDIQVQEGVRYFVRA</sequence>
<evidence type="ECO:0000313" key="3">
    <source>
        <dbReference type="Proteomes" id="UP000886824"/>
    </source>
</evidence>
<dbReference type="InterPro" id="IPR001279">
    <property type="entry name" value="Metallo-B-lactamas"/>
</dbReference>
<name>A0A9D1Z2Y5_9FIRM</name>
<accession>A0A9D1Z2Y5</accession>
<gene>
    <name evidence="2" type="ORF">H9826_01015</name>
</gene>
<dbReference type="SUPFAM" id="SSF56281">
    <property type="entry name" value="Metallo-hydrolase/oxidoreductase"/>
    <property type="match status" value="1"/>
</dbReference>
<proteinExistence type="predicted"/>
<dbReference type="Pfam" id="PF00753">
    <property type="entry name" value="Lactamase_B"/>
    <property type="match status" value="1"/>
</dbReference>
<reference evidence="2" key="2">
    <citation type="submission" date="2021-04" db="EMBL/GenBank/DDBJ databases">
        <authorList>
            <person name="Gilroy R."/>
        </authorList>
    </citation>
    <scope>NUCLEOTIDE SEQUENCE</scope>
    <source>
        <strain evidence="2">CHK33-7979</strain>
    </source>
</reference>
<dbReference type="Gene3D" id="3.60.15.10">
    <property type="entry name" value="Ribonuclease Z/Hydroxyacylglutathione hydrolase-like"/>
    <property type="match status" value="1"/>
</dbReference>
<dbReference type="InterPro" id="IPR050855">
    <property type="entry name" value="NDM-1-like"/>
</dbReference>
<dbReference type="InterPro" id="IPR036866">
    <property type="entry name" value="RibonucZ/Hydroxyglut_hydro"/>
</dbReference>
<reference evidence="2" key="1">
    <citation type="journal article" date="2021" name="PeerJ">
        <title>Extensive microbial diversity within the chicken gut microbiome revealed by metagenomics and culture.</title>
        <authorList>
            <person name="Gilroy R."/>
            <person name="Ravi A."/>
            <person name="Getino M."/>
            <person name="Pursley I."/>
            <person name="Horton D.L."/>
            <person name="Alikhan N.F."/>
            <person name="Baker D."/>
            <person name="Gharbi K."/>
            <person name="Hall N."/>
            <person name="Watson M."/>
            <person name="Adriaenssens E.M."/>
            <person name="Foster-Nyarko E."/>
            <person name="Jarju S."/>
            <person name="Secka A."/>
            <person name="Antonio M."/>
            <person name="Oren A."/>
            <person name="Chaudhuri R.R."/>
            <person name="La Ragione R."/>
            <person name="Hildebrand F."/>
            <person name="Pallen M.J."/>
        </authorList>
    </citation>
    <scope>NUCLEOTIDE SEQUENCE</scope>
    <source>
        <strain evidence="2">CHK33-7979</strain>
    </source>
</reference>
<dbReference type="SMART" id="SM00849">
    <property type="entry name" value="Lactamase_B"/>
    <property type="match status" value="1"/>
</dbReference>
<evidence type="ECO:0000259" key="1">
    <source>
        <dbReference type="SMART" id="SM00849"/>
    </source>
</evidence>
<dbReference type="EMBL" id="DXCX01000014">
    <property type="protein sequence ID" value="HIY72541.1"/>
    <property type="molecule type" value="Genomic_DNA"/>
</dbReference>
<dbReference type="PANTHER" id="PTHR42951:SF14">
    <property type="entry name" value="METALLO-BETA-LACTAMASE SUPERFAMILY PROTEIN"/>
    <property type="match status" value="1"/>
</dbReference>
<dbReference type="AlphaFoldDB" id="A0A9D1Z2Y5"/>
<organism evidence="2 3">
    <name type="scientific">Candidatus Intestinimonas merdavium</name>
    <dbReference type="NCBI Taxonomy" id="2838622"/>
    <lineage>
        <taxon>Bacteria</taxon>
        <taxon>Bacillati</taxon>
        <taxon>Bacillota</taxon>
        <taxon>Clostridia</taxon>
        <taxon>Eubacteriales</taxon>
        <taxon>Intestinimonas</taxon>
    </lineage>
</organism>
<dbReference type="Proteomes" id="UP000886824">
    <property type="component" value="Unassembled WGS sequence"/>
</dbReference>